<dbReference type="AlphaFoldDB" id="A0A2Z6IA62"/>
<keyword evidence="9" id="KW-0472">Membrane</keyword>
<evidence type="ECO:0000256" key="7">
    <source>
        <dbReference type="ARBA" id="ARBA00023065"/>
    </source>
</evidence>
<dbReference type="PRINTS" id="PR00182">
    <property type="entry name" value="ECOLNEIPORIN"/>
</dbReference>
<evidence type="ECO:0000256" key="4">
    <source>
        <dbReference type="ARBA" id="ARBA00022452"/>
    </source>
</evidence>
<dbReference type="EMBL" id="AP018786">
    <property type="protein sequence ID" value="BBF23401.1"/>
    <property type="molecule type" value="Genomic_DNA"/>
</dbReference>
<dbReference type="SUPFAM" id="SSF56935">
    <property type="entry name" value="Porins"/>
    <property type="match status" value="1"/>
</dbReference>
<evidence type="ECO:0000256" key="5">
    <source>
        <dbReference type="ARBA" id="ARBA00022692"/>
    </source>
</evidence>
<keyword evidence="6 11" id="KW-0732">Signal</keyword>
<dbReference type="KEGG" id="sutt:SUTMEG_12920"/>
<dbReference type="InterPro" id="IPR023614">
    <property type="entry name" value="Porin_dom_sf"/>
</dbReference>
<dbReference type="Gene3D" id="2.40.160.10">
    <property type="entry name" value="Porin"/>
    <property type="match status" value="1"/>
</dbReference>
<evidence type="ECO:0000259" key="12">
    <source>
        <dbReference type="Pfam" id="PF13609"/>
    </source>
</evidence>
<evidence type="ECO:0000256" key="10">
    <source>
        <dbReference type="ARBA" id="ARBA00023237"/>
    </source>
</evidence>
<evidence type="ECO:0000256" key="8">
    <source>
        <dbReference type="ARBA" id="ARBA00023114"/>
    </source>
</evidence>
<proteinExistence type="predicted"/>
<dbReference type="GO" id="GO:0034220">
    <property type="term" value="P:monoatomic ion transmembrane transport"/>
    <property type="evidence" value="ECO:0007669"/>
    <property type="project" value="InterPro"/>
</dbReference>
<evidence type="ECO:0000256" key="1">
    <source>
        <dbReference type="ARBA" id="ARBA00004571"/>
    </source>
</evidence>
<evidence type="ECO:0000256" key="6">
    <source>
        <dbReference type="ARBA" id="ARBA00022729"/>
    </source>
</evidence>
<feature type="chain" id="PRO_5016340955" evidence="11">
    <location>
        <begin position="27"/>
        <end position="401"/>
    </location>
</feature>
<comment type="subcellular location">
    <subcellularLocation>
        <location evidence="1">Cell outer membrane</location>
        <topology evidence="1">Multi-pass membrane protein</topology>
    </subcellularLocation>
</comment>
<evidence type="ECO:0000256" key="9">
    <source>
        <dbReference type="ARBA" id="ARBA00023136"/>
    </source>
</evidence>
<keyword evidence="4" id="KW-1134">Transmembrane beta strand</keyword>
<evidence type="ECO:0000256" key="11">
    <source>
        <dbReference type="SAM" id="SignalP"/>
    </source>
</evidence>
<dbReference type="InterPro" id="IPR033900">
    <property type="entry name" value="Gram_neg_porin_domain"/>
</dbReference>
<dbReference type="OrthoDB" id="5289162at2"/>
<evidence type="ECO:0000256" key="3">
    <source>
        <dbReference type="ARBA" id="ARBA00022448"/>
    </source>
</evidence>
<dbReference type="PANTHER" id="PTHR34501:SF9">
    <property type="entry name" value="MAJOR OUTER MEMBRANE PROTEIN P.IA"/>
    <property type="match status" value="1"/>
</dbReference>
<organism evidence="13 14">
    <name type="scientific">Sutterella megalosphaeroides</name>
    <dbReference type="NCBI Taxonomy" id="2494234"/>
    <lineage>
        <taxon>Bacteria</taxon>
        <taxon>Pseudomonadati</taxon>
        <taxon>Pseudomonadota</taxon>
        <taxon>Betaproteobacteria</taxon>
        <taxon>Burkholderiales</taxon>
        <taxon>Sutterellaceae</taxon>
        <taxon>Sutterella</taxon>
    </lineage>
</organism>
<evidence type="ECO:0000313" key="13">
    <source>
        <dbReference type="EMBL" id="BBF23401.1"/>
    </source>
</evidence>
<sequence length="401" mass="42205">MKKTSAALAVFTALTALTSLSGAASAADVSVYGVVDTGLLYTSRNVILAAETNPDAFTGGRVHGFEMQSGYNASSRIGLKGSEDLGNGLKASFVLENGLFTDDGSMKYDRLFGREALLGLSGEFGTVAFGRTGGVASAAGSFDLVYLTADAFDGGDNLVFGMQASDRYDNTATYQTPKFAGLRGTVQYSFKTDSLDGEGTEGTSKADRYASIAVTGDFGPLQWVGAYELTKYANTDRADDTNAVYLGGNYDAGFAKVFLLAQYTDAGKSFASFVNALEPDAAAGFAGAEHGFDSWGLHVGAIVPVAGGDLTAGVYYVDGETAAVDYIDYTNKQDLTYLGLSARYVYPLSKRTSLYAGAGWAREEVTSTFSLTPGGRPTPSYRLPTDKNTYTQAYAGVTHTF</sequence>
<dbReference type="InterPro" id="IPR002299">
    <property type="entry name" value="Porin_Neis"/>
</dbReference>
<comment type="subunit">
    <text evidence="2">Homotrimer.</text>
</comment>
<keyword evidence="7" id="KW-0406">Ion transport</keyword>
<evidence type="ECO:0000313" key="14">
    <source>
        <dbReference type="Proteomes" id="UP000271003"/>
    </source>
</evidence>
<dbReference type="GO" id="GO:0046930">
    <property type="term" value="C:pore complex"/>
    <property type="evidence" value="ECO:0007669"/>
    <property type="project" value="UniProtKB-KW"/>
</dbReference>
<dbReference type="PANTHER" id="PTHR34501">
    <property type="entry name" value="PROTEIN YDDL-RELATED"/>
    <property type="match status" value="1"/>
</dbReference>
<evidence type="ECO:0000256" key="2">
    <source>
        <dbReference type="ARBA" id="ARBA00011233"/>
    </source>
</evidence>
<keyword evidence="14" id="KW-1185">Reference proteome</keyword>
<dbReference type="GO" id="GO:0015288">
    <property type="term" value="F:porin activity"/>
    <property type="evidence" value="ECO:0007669"/>
    <property type="project" value="UniProtKB-KW"/>
</dbReference>
<reference evidence="13 14" key="1">
    <citation type="journal article" date="2018" name="Int. J. Syst. Evol. Microbiol.">
        <title>Mesosutterella multiformis gen. nov., sp. nov., a member of the family Sutterellaceae and Sutterella megalosphaeroides sp. nov., isolated from human faeces.</title>
        <authorList>
            <person name="Sakamoto M."/>
            <person name="Ikeyama N."/>
            <person name="Kunihiro T."/>
            <person name="Iino T."/>
            <person name="Yuki M."/>
            <person name="Ohkuma M."/>
        </authorList>
    </citation>
    <scope>NUCLEOTIDE SEQUENCE [LARGE SCALE GENOMIC DNA]</scope>
    <source>
        <strain evidence="13 14">6FBBBH3</strain>
    </source>
</reference>
<dbReference type="InterPro" id="IPR050298">
    <property type="entry name" value="Gram-neg_bact_OMP"/>
</dbReference>
<keyword evidence="3" id="KW-0813">Transport</keyword>
<dbReference type="InterPro" id="IPR001702">
    <property type="entry name" value="Porin_Gram-ve"/>
</dbReference>
<accession>A0A2Z6IA62</accession>
<dbReference type="PRINTS" id="PR00184">
    <property type="entry name" value="NEISSPPORIN"/>
</dbReference>
<keyword evidence="8" id="KW-0626">Porin</keyword>
<keyword evidence="5" id="KW-0812">Transmembrane</keyword>
<dbReference type="Pfam" id="PF13609">
    <property type="entry name" value="Porin_4"/>
    <property type="match status" value="1"/>
</dbReference>
<dbReference type="Proteomes" id="UP000271003">
    <property type="component" value="Chromosome"/>
</dbReference>
<keyword evidence="10" id="KW-0998">Cell outer membrane</keyword>
<gene>
    <name evidence="13" type="ORF">SUTMEG_12920</name>
</gene>
<dbReference type="RefSeq" id="WP_120177015.1">
    <property type="nucleotide sequence ID" value="NZ_AP018786.1"/>
</dbReference>
<feature type="signal peptide" evidence="11">
    <location>
        <begin position="1"/>
        <end position="26"/>
    </location>
</feature>
<protein>
    <submittedName>
        <fullName evidence="13">Outer membrane porin protein</fullName>
    </submittedName>
</protein>
<dbReference type="CDD" id="cd00342">
    <property type="entry name" value="gram_neg_porins"/>
    <property type="match status" value="1"/>
</dbReference>
<name>A0A2Z6IA62_9BURK</name>
<feature type="domain" description="Porin" evidence="12">
    <location>
        <begin position="13"/>
        <end position="362"/>
    </location>
</feature>
<dbReference type="GO" id="GO:0009279">
    <property type="term" value="C:cell outer membrane"/>
    <property type="evidence" value="ECO:0007669"/>
    <property type="project" value="UniProtKB-SubCell"/>
</dbReference>